<gene>
    <name evidence="2" type="ORF">BDV96DRAFT_309100</name>
</gene>
<sequence length="198" mass="22591">MRPRRRLDLVILAIWIIFVFFLFHYQHTKGEESWEVLDRVLPYEMENEDLPYHYKNGEDVVGGPEVPLIPIGQKETKEEEHEEALTTAEVGSKTMMPQAGSMTADELHMGTTSAPASISPSTLWTSVSWTVESLVFTLTPSPLLRWHQRSRTGLHQLTHHLLFQAVSRSLARLQARTLVGLHLSLPMPNAWSEVVRIE</sequence>
<protein>
    <submittedName>
        <fullName evidence="2">Uncharacterized protein</fullName>
    </submittedName>
</protein>
<keyword evidence="1" id="KW-0812">Transmembrane</keyword>
<dbReference type="Proteomes" id="UP000799770">
    <property type="component" value="Unassembled WGS sequence"/>
</dbReference>
<keyword evidence="1" id="KW-0472">Membrane</keyword>
<keyword evidence="3" id="KW-1185">Reference proteome</keyword>
<proteinExistence type="predicted"/>
<name>A0A6A5YJ38_9PLEO</name>
<dbReference type="EMBL" id="ML977357">
    <property type="protein sequence ID" value="KAF2107065.1"/>
    <property type="molecule type" value="Genomic_DNA"/>
</dbReference>
<accession>A0A6A5YJ38</accession>
<dbReference type="AlphaFoldDB" id="A0A6A5YJ38"/>
<keyword evidence="1" id="KW-1133">Transmembrane helix</keyword>
<evidence type="ECO:0000313" key="3">
    <source>
        <dbReference type="Proteomes" id="UP000799770"/>
    </source>
</evidence>
<organism evidence="2 3">
    <name type="scientific">Lophiotrema nucula</name>
    <dbReference type="NCBI Taxonomy" id="690887"/>
    <lineage>
        <taxon>Eukaryota</taxon>
        <taxon>Fungi</taxon>
        <taxon>Dikarya</taxon>
        <taxon>Ascomycota</taxon>
        <taxon>Pezizomycotina</taxon>
        <taxon>Dothideomycetes</taxon>
        <taxon>Pleosporomycetidae</taxon>
        <taxon>Pleosporales</taxon>
        <taxon>Lophiotremataceae</taxon>
        <taxon>Lophiotrema</taxon>
    </lineage>
</organism>
<evidence type="ECO:0000313" key="2">
    <source>
        <dbReference type="EMBL" id="KAF2107065.1"/>
    </source>
</evidence>
<evidence type="ECO:0000256" key="1">
    <source>
        <dbReference type="SAM" id="Phobius"/>
    </source>
</evidence>
<reference evidence="2" key="1">
    <citation type="journal article" date="2020" name="Stud. Mycol.">
        <title>101 Dothideomycetes genomes: a test case for predicting lifestyles and emergence of pathogens.</title>
        <authorList>
            <person name="Haridas S."/>
            <person name="Albert R."/>
            <person name="Binder M."/>
            <person name="Bloem J."/>
            <person name="Labutti K."/>
            <person name="Salamov A."/>
            <person name="Andreopoulos B."/>
            <person name="Baker S."/>
            <person name="Barry K."/>
            <person name="Bills G."/>
            <person name="Bluhm B."/>
            <person name="Cannon C."/>
            <person name="Castanera R."/>
            <person name="Culley D."/>
            <person name="Daum C."/>
            <person name="Ezra D."/>
            <person name="Gonzalez J."/>
            <person name="Henrissat B."/>
            <person name="Kuo A."/>
            <person name="Liang C."/>
            <person name="Lipzen A."/>
            <person name="Lutzoni F."/>
            <person name="Magnuson J."/>
            <person name="Mondo S."/>
            <person name="Nolan M."/>
            <person name="Ohm R."/>
            <person name="Pangilinan J."/>
            <person name="Park H.-J."/>
            <person name="Ramirez L."/>
            <person name="Alfaro M."/>
            <person name="Sun H."/>
            <person name="Tritt A."/>
            <person name="Yoshinaga Y."/>
            <person name="Zwiers L.-H."/>
            <person name="Turgeon B."/>
            <person name="Goodwin S."/>
            <person name="Spatafora J."/>
            <person name="Crous P."/>
            <person name="Grigoriev I."/>
        </authorList>
    </citation>
    <scope>NUCLEOTIDE SEQUENCE</scope>
    <source>
        <strain evidence="2">CBS 627.86</strain>
    </source>
</reference>
<feature type="transmembrane region" description="Helical" evidence="1">
    <location>
        <begin position="7"/>
        <end position="25"/>
    </location>
</feature>